<feature type="domain" description="PAP-associated" evidence="4">
    <location>
        <begin position="46"/>
        <end position="99"/>
    </location>
</feature>
<reference evidence="5" key="1">
    <citation type="journal article" date="2020" name="Stud. Mycol.">
        <title>101 Dothideomycetes genomes: a test case for predicting lifestyles and emergence of pathogens.</title>
        <authorList>
            <person name="Haridas S."/>
            <person name="Albert R."/>
            <person name="Binder M."/>
            <person name="Bloem J."/>
            <person name="Labutti K."/>
            <person name="Salamov A."/>
            <person name="Andreopoulos B."/>
            <person name="Baker S."/>
            <person name="Barry K."/>
            <person name="Bills G."/>
            <person name="Bluhm B."/>
            <person name="Cannon C."/>
            <person name="Castanera R."/>
            <person name="Culley D."/>
            <person name="Daum C."/>
            <person name="Ezra D."/>
            <person name="Gonzalez J."/>
            <person name="Henrissat B."/>
            <person name="Kuo A."/>
            <person name="Liang C."/>
            <person name="Lipzen A."/>
            <person name="Lutzoni F."/>
            <person name="Magnuson J."/>
            <person name="Mondo S."/>
            <person name="Nolan M."/>
            <person name="Ohm R."/>
            <person name="Pangilinan J."/>
            <person name="Park H.-J."/>
            <person name="Ramirez L."/>
            <person name="Alfaro M."/>
            <person name="Sun H."/>
            <person name="Tritt A."/>
            <person name="Yoshinaga Y."/>
            <person name="Zwiers L.-H."/>
            <person name="Turgeon B."/>
            <person name="Goodwin S."/>
            <person name="Spatafora J."/>
            <person name="Crous P."/>
            <person name="Grigoriev I."/>
        </authorList>
    </citation>
    <scope>NUCLEOTIDE SEQUENCE</scope>
    <source>
        <strain evidence="5">CBS 207.26</strain>
    </source>
</reference>
<keyword evidence="3" id="KW-0732">Signal</keyword>
<dbReference type="PANTHER" id="PTHR23092">
    <property type="entry name" value="POLY(A) RNA POLYMERASE"/>
    <property type="match status" value="1"/>
</dbReference>
<feature type="signal peptide" evidence="3">
    <location>
        <begin position="1"/>
        <end position="16"/>
    </location>
</feature>
<dbReference type="InterPro" id="IPR002058">
    <property type="entry name" value="PAP_assoc"/>
</dbReference>
<organism evidence="5 6">
    <name type="scientific">Zopfia rhizophila CBS 207.26</name>
    <dbReference type="NCBI Taxonomy" id="1314779"/>
    <lineage>
        <taxon>Eukaryota</taxon>
        <taxon>Fungi</taxon>
        <taxon>Dikarya</taxon>
        <taxon>Ascomycota</taxon>
        <taxon>Pezizomycotina</taxon>
        <taxon>Dothideomycetes</taxon>
        <taxon>Dothideomycetes incertae sedis</taxon>
        <taxon>Zopfiaceae</taxon>
        <taxon>Zopfia</taxon>
    </lineage>
</organism>
<dbReference type="EMBL" id="ML994706">
    <property type="protein sequence ID" value="KAF2176530.1"/>
    <property type="molecule type" value="Genomic_DNA"/>
</dbReference>
<keyword evidence="6" id="KW-1185">Reference proteome</keyword>
<evidence type="ECO:0000259" key="4">
    <source>
        <dbReference type="Pfam" id="PF03828"/>
    </source>
</evidence>
<keyword evidence="2" id="KW-0460">Magnesium</keyword>
<dbReference type="GO" id="GO:0043634">
    <property type="term" value="P:polyadenylation-dependent ncRNA catabolic process"/>
    <property type="evidence" value="ECO:0007669"/>
    <property type="project" value="TreeGrafter"/>
</dbReference>
<evidence type="ECO:0000256" key="3">
    <source>
        <dbReference type="SAM" id="SignalP"/>
    </source>
</evidence>
<evidence type="ECO:0000313" key="6">
    <source>
        <dbReference type="Proteomes" id="UP000800200"/>
    </source>
</evidence>
<feature type="chain" id="PRO_5025595771" description="PAP-associated domain-containing protein" evidence="3">
    <location>
        <begin position="17"/>
        <end position="99"/>
    </location>
</feature>
<evidence type="ECO:0000256" key="2">
    <source>
        <dbReference type="ARBA" id="ARBA00022842"/>
    </source>
</evidence>
<dbReference type="GO" id="GO:0005730">
    <property type="term" value="C:nucleolus"/>
    <property type="evidence" value="ECO:0007669"/>
    <property type="project" value="TreeGrafter"/>
</dbReference>
<dbReference type="GO" id="GO:0046872">
    <property type="term" value="F:metal ion binding"/>
    <property type="evidence" value="ECO:0007669"/>
    <property type="project" value="UniProtKB-KW"/>
</dbReference>
<dbReference type="Gene3D" id="1.10.1410.10">
    <property type="match status" value="1"/>
</dbReference>
<dbReference type="InterPro" id="IPR045862">
    <property type="entry name" value="Trf4-like"/>
</dbReference>
<proteinExistence type="predicted"/>
<dbReference type="PANTHER" id="PTHR23092:SF15">
    <property type="entry name" value="INACTIVE NON-CANONICAL POLY(A) RNA POLYMERASE PROTEIN TRF4-2-RELATED"/>
    <property type="match status" value="1"/>
</dbReference>
<dbReference type="Proteomes" id="UP000800200">
    <property type="component" value="Unassembled WGS sequence"/>
</dbReference>
<dbReference type="SUPFAM" id="SSF81631">
    <property type="entry name" value="PAP/OAS1 substrate-binding domain"/>
    <property type="match status" value="1"/>
</dbReference>
<evidence type="ECO:0000313" key="5">
    <source>
        <dbReference type="EMBL" id="KAF2176530.1"/>
    </source>
</evidence>
<feature type="non-terminal residue" evidence="5">
    <location>
        <position position="99"/>
    </location>
</feature>
<protein>
    <recommendedName>
        <fullName evidence="4">PAP-associated domain-containing protein</fullName>
    </recommendedName>
</protein>
<evidence type="ECO:0000256" key="1">
    <source>
        <dbReference type="ARBA" id="ARBA00022723"/>
    </source>
</evidence>
<dbReference type="GO" id="GO:1990817">
    <property type="term" value="F:poly(A) RNA polymerase activity"/>
    <property type="evidence" value="ECO:0007669"/>
    <property type="project" value="InterPro"/>
</dbReference>
<dbReference type="GO" id="GO:0031499">
    <property type="term" value="C:TRAMP complex"/>
    <property type="evidence" value="ECO:0007669"/>
    <property type="project" value="TreeGrafter"/>
</dbReference>
<dbReference type="GO" id="GO:0031123">
    <property type="term" value="P:RNA 3'-end processing"/>
    <property type="evidence" value="ECO:0007669"/>
    <property type="project" value="TreeGrafter"/>
</dbReference>
<dbReference type="OrthoDB" id="273917at2759"/>
<keyword evidence="1" id="KW-0479">Metal-binding</keyword>
<gene>
    <name evidence="5" type="ORF">K469DRAFT_813028</name>
</gene>
<dbReference type="GO" id="GO:0003729">
    <property type="term" value="F:mRNA binding"/>
    <property type="evidence" value="ECO:0007669"/>
    <property type="project" value="TreeGrafter"/>
</dbReference>
<accession>A0A6A6DEV8</accession>
<dbReference type="AlphaFoldDB" id="A0A6A6DEV8"/>
<sequence>MPYLVLLIKQFLVMRGLNDVCTGGLDRFSIICLAVSFIQTHPSHNNLGTIFLDFLDYYGNKFNLATDRIIMRPHILKKGTIGVNERSEKVNGLSITDPN</sequence>
<dbReference type="Pfam" id="PF03828">
    <property type="entry name" value="PAP_assoc"/>
    <property type="match status" value="1"/>
</dbReference>
<name>A0A6A6DEV8_9PEZI</name>